<dbReference type="OrthoDB" id="439046at2759"/>
<dbReference type="GO" id="GO:0006396">
    <property type="term" value="P:RNA processing"/>
    <property type="evidence" value="ECO:0007669"/>
    <property type="project" value="InterPro"/>
</dbReference>
<dbReference type="InterPro" id="IPR011990">
    <property type="entry name" value="TPR-like_helical_dom_sf"/>
</dbReference>
<dbReference type="HOGENOM" id="CLU_244091_0_0_1"/>
<evidence type="ECO:0000313" key="6">
    <source>
        <dbReference type="EMBL" id="EKX43840.1"/>
    </source>
</evidence>
<evidence type="ECO:0000256" key="2">
    <source>
        <dbReference type="ARBA" id="ARBA00038210"/>
    </source>
</evidence>
<dbReference type="InterPro" id="IPR003107">
    <property type="entry name" value="HAT"/>
</dbReference>
<dbReference type="PANTHER" id="PTHR12558">
    <property type="entry name" value="CELL DIVISION CYCLE 16,23,27"/>
    <property type="match status" value="1"/>
</dbReference>
<feature type="compositionally biased region" description="Basic and acidic residues" evidence="4">
    <location>
        <begin position="1568"/>
        <end position="1581"/>
    </location>
</feature>
<evidence type="ECO:0000256" key="4">
    <source>
        <dbReference type="SAM" id="MobiDB-lite"/>
    </source>
</evidence>
<feature type="compositionally biased region" description="Basic and acidic residues" evidence="4">
    <location>
        <begin position="338"/>
        <end position="371"/>
    </location>
</feature>
<gene>
    <name evidence="6" type="ORF">GUITHDRAFT_140272</name>
</gene>
<dbReference type="Proteomes" id="UP000011087">
    <property type="component" value="Unassembled WGS sequence"/>
</dbReference>
<organism evidence="6">
    <name type="scientific">Guillardia theta (strain CCMP2712)</name>
    <name type="common">Cryptophyte</name>
    <dbReference type="NCBI Taxonomy" id="905079"/>
    <lineage>
        <taxon>Eukaryota</taxon>
        <taxon>Cryptophyceae</taxon>
        <taxon>Pyrenomonadales</taxon>
        <taxon>Geminigeraceae</taxon>
        <taxon>Guillardia</taxon>
    </lineage>
</organism>
<reference evidence="8" key="2">
    <citation type="submission" date="2012-11" db="EMBL/GenBank/DDBJ databases">
        <authorList>
            <person name="Kuo A."/>
            <person name="Curtis B.A."/>
            <person name="Tanifuji G."/>
            <person name="Burki F."/>
            <person name="Gruber A."/>
            <person name="Irimia M."/>
            <person name="Maruyama S."/>
            <person name="Arias M.C."/>
            <person name="Ball S.G."/>
            <person name="Gile G.H."/>
            <person name="Hirakawa Y."/>
            <person name="Hopkins J.F."/>
            <person name="Rensing S.A."/>
            <person name="Schmutz J."/>
            <person name="Symeonidi A."/>
            <person name="Elias M."/>
            <person name="Eveleigh R.J."/>
            <person name="Herman E.K."/>
            <person name="Klute M.J."/>
            <person name="Nakayama T."/>
            <person name="Obornik M."/>
            <person name="Reyes-Prieto A."/>
            <person name="Armbrust E.V."/>
            <person name="Aves S.J."/>
            <person name="Beiko R.G."/>
            <person name="Coutinho P."/>
            <person name="Dacks J.B."/>
            <person name="Durnford D.G."/>
            <person name="Fast N.M."/>
            <person name="Green B.R."/>
            <person name="Grisdale C."/>
            <person name="Hempe F."/>
            <person name="Henrissat B."/>
            <person name="Hoppner M.P."/>
            <person name="Ishida K.-I."/>
            <person name="Kim E."/>
            <person name="Koreny L."/>
            <person name="Kroth P.G."/>
            <person name="Liu Y."/>
            <person name="Malik S.-B."/>
            <person name="Maier U.G."/>
            <person name="McRose D."/>
            <person name="Mock T."/>
            <person name="Neilson J.A."/>
            <person name="Onodera N.T."/>
            <person name="Poole A.M."/>
            <person name="Pritham E.J."/>
            <person name="Richards T.A."/>
            <person name="Rocap G."/>
            <person name="Roy S.W."/>
            <person name="Sarai C."/>
            <person name="Schaack S."/>
            <person name="Shirato S."/>
            <person name="Slamovits C.H."/>
            <person name="Spencer D.F."/>
            <person name="Suzuki S."/>
            <person name="Worden A.Z."/>
            <person name="Zauner S."/>
            <person name="Barry K."/>
            <person name="Bell C."/>
            <person name="Bharti A.K."/>
            <person name="Crow J.A."/>
            <person name="Grimwood J."/>
            <person name="Kramer R."/>
            <person name="Lindquist E."/>
            <person name="Lucas S."/>
            <person name="Salamov A."/>
            <person name="McFadden G.I."/>
            <person name="Lane C.E."/>
            <person name="Keeling P.J."/>
            <person name="Gray M.W."/>
            <person name="Grigoriev I.V."/>
            <person name="Archibald J.M."/>
        </authorList>
    </citation>
    <scope>NUCLEOTIDE SEQUENCE</scope>
    <source>
        <strain evidence="8">CCMP2712</strain>
    </source>
</reference>
<dbReference type="SMART" id="SM00386">
    <property type="entry name" value="HAT"/>
    <property type="match status" value="5"/>
</dbReference>
<comment type="similarity">
    <text evidence="2">Belongs to the APC3/CDC27 family.</text>
</comment>
<dbReference type="PROSITE" id="PS51257">
    <property type="entry name" value="PROKAR_LIPOPROTEIN"/>
    <property type="match status" value="1"/>
</dbReference>
<dbReference type="KEGG" id="gtt:GUITHDRAFT_140272"/>
<feature type="compositionally biased region" description="Acidic residues" evidence="4">
    <location>
        <begin position="63"/>
        <end position="73"/>
    </location>
</feature>
<dbReference type="Pfam" id="PF13181">
    <property type="entry name" value="TPR_8"/>
    <property type="match status" value="1"/>
</dbReference>
<feature type="compositionally biased region" description="Polar residues" evidence="4">
    <location>
        <begin position="403"/>
        <end position="413"/>
    </location>
</feature>
<dbReference type="PaxDb" id="55529-EKX43840"/>
<dbReference type="RefSeq" id="XP_005830820.1">
    <property type="nucleotide sequence ID" value="XM_005830763.1"/>
</dbReference>
<feature type="compositionally biased region" description="Polar residues" evidence="4">
    <location>
        <begin position="431"/>
        <end position="444"/>
    </location>
</feature>
<dbReference type="EnsemblProtists" id="EKX43840">
    <property type="protein sequence ID" value="EKX43840"/>
    <property type="gene ID" value="GUITHDRAFT_140272"/>
</dbReference>
<dbReference type="GO" id="GO:0051301">
    <property type="term" value="P:cell division"/>
    <property type="evidence" value="ECO:0007669"/>
    <property type="project" value="TreeGrafter"/>
</dbReference>
<evidence type="ECO:0000313" key="8">
    <source>
        <dbReference type="Proteomes" id="UP000011087"/>
    </source>
</evidence>
<dbReference type="GeneID" id="17300424"/>
<keyword evidence="8" id="KW-1185">Reference proteome</keyword>
<dbReference type="PROSITE" id="PS50005">
    <property type="entry name" value="TPR"/>
    <property type="match status" value="1"/>
</dbReference>
<feature type="region of interest" description="Disordered" evidence="4">
    <location>
        <begin position="306"/>
        <end position="444"/>
    </location>
</feature>
<evidence type="ECO:0000313" key="7">
    <source>
        <dbReference type="EnsemblProtists" id="EKX43840"/>
    </source>
</evidence>
<sequence>MARSGILLLLLFCSCEIAFQIPPTENFRFRGGYDGDEWKVGGQDGEVLQFDDEDSFERKMFEGDDLNNPELDQETFGGDLDSGDTDDAWEDTVQKSLSLRHRNQKLAPRSMEEKPPSDMVAHNRSRWLPDGENTSPSVILRNLVELWEERQRFVERHKATGRQEPVPSLEDLFQEKYPDDVHEGMYGTAYMMRGQHGDVPQKILPNSMWEHDSQYDEGGIEQIWEFDSRPDPPPKGYWDEMGIFHPTFEKSEHKEVKKVLPTQTEVPQAQAPRVEITWSDLVRMTNTEQMESDVVDVHYDYPGQQGFELPAGPAQTASVQGKVAEAAPSSRHRKAVQKKRENAQVRKDAVPSDNEKAAPGVQEKENVKKPAELSSNKAKAMKQKASDKGTAWKKDKANDPINEESSTKTQVASPLSDKSERPAVAPRPAATNFTSSRPVGSLNPFSALNEVETQRNKGSHQSNDSDHEMQRMNETEGAMENTNTAQENLSKSTSDFSQDLASQARFLHKLKRECKRMSVSQLIFFFYDSMIYAPRAFEMAWEEFQEGMSDEAQAMKMSIANFLFHSTTLEQWNCNQRNMIYEARESAYSREQDDEDEKVSHQRHDLNILLWKLSSNSSLVLCSDDLRVVVALVRCILGLDSQNSKKMITDLEDGIRFVQDAALRLLNCYLQFSHVSWSNTENLLRALSMFRALNDISDRLPSVVSNQTSAISQQELQVAVRLAEAELYAFGENDMSKGQAQYSKLLSEVVCCTQQQLQVATSAFRRFRLGMMMTEMFMELLYVHHEEITGEKDPVYDEVAAVLEKRVRGGDNSSFTIGALARISSSAFAIARLEEAVRLRPEDETLWIVSWIMVVVVVVVVAKGFIEEWKGGSKDSEEFFLRALALSPRNGFLYARIGVLALNLRANPFSSCSYLELATQHGYKSAEVLSGLVFCKCLGSNAEEVPWEALRKILALDPTEPFTSFALGDLLLYDNQGKEVGERVRPTTGLKFCQAERLISQALRLSRKKKFQCCLHGLHGQILGEINVDDSGALEEYRKGMELSQGTCEHTVKLLCAHLLKHNCEGSDLKQPVVQQVQAMFEKAFAVNPLHVHLAISFSDFRERVFGDIRGARLIFETVLKNNPNDAWVMYAYANFIDRQEGFSDHCIKLFRDALNVAPNFGVAVSTFALNLHHLTDRKEEAEAAYTRAMELLPSDPDIYSNYAVFLEEKQDYRNAEKVFQKALSLDPNNAETRFMYGAMLHDKLHDVQRARIEYEKLTLLKPNNGKYLCKYGRLLDDADDLPGATMMYEAAVMADPMSLDAIISLANLYFEAHANFDRANVLYERALQINSTHFTALCSYAIMTGVHLRHLNHQSEGDSMQGRSDIEKQKEYLMDKAIRLFEQSYELAPNNLAVCYNYAAFLRENGADFDKAEVFVRKALEIDPHDVSSIYLLAHILREMKGEHLGASPSSSLAPSDLLHAEAMRLYRKATDLDPERLSKMMQIGQFHIDSDVVGEAENLLNSILSSSPHELKENIRWVRTFTPTTNPQAHVPLPFSDAAHQARKELNRRREKRKAKEEEESSWQQKQRERDADAIARELIEEEEMESKKSNKKSAVKKGSRSKH</sequence>
<feature type="signal peptide" evidence="5">
    <location>
        <begin position="1"/>
        <end position="20"/>
    </location>
</feature>
<feature type="compositionally biased region" description="Basic residues" evidence="4">
    <location>
        <begin position="1592"/>
        <end position="1606"/>
    </location>
</feature>
<evidence type="ECO:0000256" key="1">
    <source>
        <dbReference type="ARBA" id="ARBA00022803"/>
    </source>
</evidence>
<feature type="compositionally biased region" description="Basic and acidic residues" evidence="4">
    <location>
        <begin position="384"/>
        <end position="398"/>
    </location>
</feature>
<feature type="repeat" description="TPR" evidence="3">
    <location>
        <begin position="1197"/>
        <end position="1230"/>
    </location>
</feature>
<reference evidence="6 8" key="1">
    <citation type="journal article" date="2012" name="Nature">
        <title>Algal genomes reveal evolutionary mosaicism and the fate of nucleomorphs.</title>
        <authorList>
            <consortium name="DOE Joint Genome Institute"/>
            <person name="Curtis B.A."/>
            <person name="Tanifuji G."/>
            <person name="Burki F."/>
            <person name="Gruber A."/>
            <person name="Irimia M."/>
            <person name="Maruyama S."/>
            <person name="Arias M.C."/>
            <person name="Ball S.G."/>
            <person name="Gile G.H."/>
            <person name="Hirakawa Y."/>
            <person name="Hopkins J.F."/>
            <person name="Kuo A."/>
            <person name="Rensing S.A."/>
            <person name="Schmutz J."/>
            <person name="Symeonidi A."/>
            <person name="Elias M."/>
            <person name="Eveleigh R.J."/>
            <person name="Herman E.K."/>
            <person name="Klute M.J."/>
            <person name="Nakayama T."/>
            <person name="Obornik M."/>
            <person name="Reyes-Prieto A."/>
            <person name="Armbrust E.V."/>
            <person name="Aves S.J."/>
            <person name="Beiko R.G."/>
            <person name="Coutinho P."/>
            <person name="Dacks J.B."/>
            <person name="Durnford D.G."/>
            <person name="Fast N.M."/>
            <person name="Green B.R."/>
            <person name="Grisdale C.J."/>
            <person name="Hempel F."/>
            <person name="Henrissat B."/>
            <person name="Hoppner M.P."/>
            <person name="Ishida K."/>
            <person name="Kim E."/>
            <person name="Koreny L."/>
            <person name="Kroth P.G."/>
            <person name="Liu Y."/>
            <person name="Malik S.B."/>
            <person name="Maier U.G."/>
            <person name="McRose D."/>
            <person name="Mock T."/>
            <person name="Neilson J.A."/>
            <person name="Onodera N.T."/>
            <person name="Poole A.M."/>
            <person name="Pritham E.J."/>
            <person name="Richards T.A."/>
            <person name="Rocap G."/>
            <person name="Roy S.W."/>
            <person name="Sarai C."/>
            <person name="Schaack S."/>
            <person name="Shirato S."/>
            <person name="Slamovits C.H."/>
            <person name="Spencer D.F."/>
            <person name="Suzuki S."/>
            <person name="Worden A.Z."/>
            <person name="Zauner S."/>
            <person name="Barry K."/>
            <person name="Bell C."/>
            <person name="Bharti A.K."/>
            <person name="Crow J.A."/>
            <person name="Grimwood J."/>
            <person name="Kramer R."/>
            <person name="Lindquist E."/>
            <person name="Lucas S."/>
            <person name="Salamov A."/>
            <person name="McFadden G.I."/>
            <person name="Lane C.E."/>
            <person name="Keeling P.J."/>
            <person name="Gray M.W."/>
            <person name="Grigoriev I.V."/>
            <person name="Archibald J.M."/>
        </authorList>
    </citation>
    <scope>NUCLEOTIDE SEQUENCE</scope>
    <source>
        <strain evidence="6 8">CCMP2712</strain>
    </source>
</reference>
<evidence type="ECO:0000256" key="5">
    <source>
        <dbReference type="SAM" id="SignalP"/>
    </source>
</evidence>
<dbReference type="InterPro" id="IPR019734">
    <property type="entry name" value="TPR_rpt"/>
</dbReference>
<dbReference type="SUPFAM" id="SSF48452">
    <property type="entry name" value="TPR-like"/>
    <property type="match status" value="2"/>
</dbReference>
<proteinExistence type="inferred from homology"/>
<dbReference type="PROSITE" id="PS50293">
    <property type="entry name" value="TPR_REGION"/>
    <property type="match status" value="1"/>
</dbReference>
<keyword evidence="5" id="KW-0732">Signal</keyword>
<dbReference type="eggNOG" id="KOG4626">
    <property type="taxonomic scope" value="Eukaryota"/>
</dbReference>
<dbReference type="SMART" id="SM00028">
    <property type="entry name" value="TPR"/>
    <property type="match status" value="5"/>
</dbReference>
<feature type="region of interest" description="Disordered" evidence="4">
    <location>
        <begin position="63"/>
        <end position="88"/>
    </location>
</feature>
<keyword evidence="1 3" id="KW-0802">TPR repeat</keyword>
<evidence type="ECO:0000256" key="3">
    <source>
        <dbReference type="PROSITE-ProRule" id="PRU00339"/>
    </source>
</evidence>
<dbReference type="EMBL" id="JH993008">
    <property type="protein sequence ID" value="EKX43840.1"/>
    <property type="molecule type" value="Genomic_DNA"/>
</dbReference>
<feature type="chain" id="PRO_5008770970" evidence="5">
    <location>
        <begin position="21"/>
        <end position="1606"/>
    </location>
</feature>
<dbReference type="Gene3D" id="1.25.40.10">
    <property type="entry name" value="Tetratricopeptide repeat domain"/>
    <property type="match status" value="3"/>
</dbReference>
<dbReference type="PANTHER" id="PTHR12558:SF13">
    <property type="entry name" value="CELL DIVISION CYCLE PROTEIN 27 HOMOLOG"/>
    <property type="match status" value="1"/>
</dbReference>
<protein>
    <submittedName>
        <fullName evidence="6 7">Uncharacterized protein</fullName>
    </submittedName>
</protein>
<reference evidence="7" key="3">
    <citation type="submission" date="2016-03" db="UniProtKB">
        <authorList>
            <consortium name="EnsemblProtists"/>
        </authorList>
    </citation>
    <scope>IDENTIFICATION</scope>
</reference>
<accession>L1J6Y7</accession>
<name>L1J6Y7_GUITC</name>
<feature type="region of interest" description="Disordered" evidence="4">
    <location>
        <begin position="1544"/>
        <end position="1606"/>
    </location>
</feature>